<protein>
    <submittedName>
        <fullName evidence="2">Uncharacterized protein</fullName>
    </submittedName>
</protein>
<feature type="compositionally biased region" description="Basic and acidic residues" evidence="1">
    <location>
        <begin position="514"/>
        <end position="528"/>
    </location>
</feature>
<feature type="compositionally biased region" description="Basic and acidic residues" evidence="1">
    <location>
        <begin position="481"/>
        <end position="497"/>
    </location>
</feature>
<sequence>MFEPDENNPFQVNQEEPPIVTSRRQPAYRVYFQEAVFGCDDPENVMMRVFTHMAMIVRREIELPGMPADPVPVLPWSPEEVFSMIKPTAEYIAKESDLINRRLAILQTQDSGYLLQSLDKELEDHRETLYSAEFWKRIDRIKYRRSVGKAPVKRRSTNCLTDGPRPDEMEDREWAERRHIKRRRIERRDETFTEWRERRRLSMHQNDRVEDYPARNRRRNNRNQESMQNIEMDVAVTEYEQASALAAQVVQEMEGTLAALDGLKIWLEMESVEKCTVSPEVDEHPSLKPEESHPAPPRKKYKLSSDQHMYETDDPKDEFLKLFELVSEVAQDQEGKESNPEEPAPSAIWEMWGKLLKMDKESGEYKEKVAWITDRHAKSLVRRAEQANKLRHLIDDVSSVGMLVGNFFSNSEHEQRIRPNSLREKRTIYHAIEVDPTADSDAATQNGGSGSGPKAESGEGSEKPSNSGDADAESDESMLEAVRDAARKAFGADDLSQRTKSPVQPKVVEITDEEPVKGADKPAEHSPKVVEVTDEEAADFEKADDADKPEPVIDEEAGEDEATDLEKPSGLMKRQQMMVIVMCNQAKDVPRMRTILMIS</sequence>
<dbReference type="EMBL" id="CATQJA010002662">
    <property type="protein sequence ID" value="CAJ0580715.1"/>
    <property type="molecule type" value="Genomic_DNA"/>
</dbReference>
<evidence type="ECO:0000256" key="1">
    <source>
        <dbReference type="SAM" id="MobiDB-lite"/>
    </source>
</evidence>
<feature type="compositionally biased region" description="Basic and acidic residues" evidence="1">
    <location>
        <begin position="281"/>
        <end position="293"/>
    </location>
</feature>
<feature type="compositionally biased region" description="Basic and acidic residues" evidence="1">
    <location>
        <begin position="539"/>
        <end position="551"/>
    </location>
</feature>
<proteinExistence type="predicted"/>
<evidence type="ECO:0000313" key="2">
    <source>
        <dbReference type="EMBL" id="CAJ0580715.1"/>
    </source>
</evidence>
<comment type="caution">
    <text evidence="2">The sequence shown here is derived from an EMBL/GenBank/DDBJ whole genome shotgun (WGS) entry which is preliminary data.</text>
</comment>
<feature type="region of interest" description="Disordered" evidence="1">
    <location>
        <begin position="432"/>
        <end position="571"/>
    </location>
</feature>
<dbReference type="Proteomes" id="UP001177023">
    <property type="component" value="Unassembled WGS sequence"/>
</dbReference>
<organism evidence="2 3">
    <name type="scientific">Mesorhabditis spiculigera</name>
    <dbReference type="NCBI Taxonomy" id="96644"/>
    <lineage>
        <taxon>Eukaryota</taxon>
        <taxon>Metazoa</taxon>
        <taxon>Ecdysozoa</taxon>
        <taxon>Nematoda</taxon>
        <taxon>Chromadorea</taxon>
        <taxon>Rhabditida</taxon>
        <taxon>Rhabditina</taxon>
        <taxon>Rhabditomorpha</taxon>
        <taxon>Rhabditoidea</taxon>
        <taxon>Rhabditidae</taxon>
        <taxon>Mesorhabditinae</taxon>
        <taxon>Mesorhabditis</taxon>
    </lineage>
</organism>
<reference evidence="2" key="1">
    <citation type="submission" date="2023-06" db="EMBL/GenBank/DDBJ databases">
        <authorList>
            <person name="Delattre M."/>
        </authorList>
    </citation>
    <scope>NUCLEOTIDE SEQUENCE</scope>
    <source>
        <strain evidence="2">AF72</strain>
    </source>
</reference>
<gene>
    <name evidence="2" type="ORF">MSPICULIGERA_LOCUS18905</name>
</gene>
<feature type="non-terminal residue" evidence="2">
    <location>
        <position position="599"/>
    </location>
</feature>
<accession>A0AA36GCU9</accession>
<name>A0AA36GCU9_9BILA</name>
<feature type="compositionally biased region" description="Acidic residues" evidence="1">
    <location>
        <begin position="552"/>
        <end position="563"/>
    </location>
</feature>
<feature type="region of interest" description="Disordered" evidence="1">
    <location>
        <begin position="206"/>
        <end position="229"/>
    </location>
</feature>
<feature type="region of interest" description="Disordered" evidence="1">
    <location>
        <begin position="277"/>
        <end position="306"/>
    </location>
</feature>
<evidence type="ECO:0000313" key="3">
    <source>
        <dbReference type="Proteomes" id="UP001177023"/>
    </source>
</evidence>
<dbReference type="AlphaFoldDB" id="A0AA36GCU9"/>
<keyword evidence="3" id="KW-1185">Reference proteome</keyword>